<evidence type="ECO:0000256" key="1">
    <source>
        <dbReference type="SAM" id="MobiDB-lite"/>
    </source>
</evidence>
<feature type="region of interest" description="Disordered" evidence="1">
    <location>
        <begin position="18"/>
        <end position="51"/>
    </location>
</feature>
<sequence>MAIAYFIPDQAKLLAGRRQNRESANNHNNNSPGPTNSSTGSPAANSNPASFNRGYGTTINLTMPTTSSAAESAGCWDFLSQVFCHALRFYHDSSQIQPTVIQISVNFQSQTAANNNDNTATQENSTTANENVSPATENSTNAQNGNSPQQETTMPTAQLSIPRPINKEKSKANTNGKGKN</sequence>
<dbReference type="AlphaFoldDB" id="A0A1I8NXP9"/>
<evidence type="ECO:0000313" key="3">
    <source>
        <dbReference type="Proteomes" id="UP000095300"/>
    </source>
</evidence>
<protein>
    <submittedName>
        <fullName evidence="2">Uncharacterized protein</fullName>
    </submittedName>
</protein>
<feature type="region of interest" description="Disordered" evidence="1">
    <location>
        <begin position="114"/>
        <end position="180"/>
    </location>
</feature>
<dbReference type="Proteomes" id="UP000095300">
    <property type="component" value="Unassembled WGS sequence"/>
</dbReference>
<organism evidence="2 3">
    <name type="scientific">Stomoxys calcitrans</name>
    <name type="common">Stable fly</name>
    <name type="synonym">Conops calcitrans</name>
    <dbReference type="NCBI Taxonomy" id="35570"/>
    <lineage>
        <taxon>Eukaryota</taxon>
        <taxon>Metazoa</taxon>
        <taxon>Ecdysozoa</taxon>
        <taxon>Arthropoda</taxon>
        <taxon>Hexapoda</taxon>
        <taxon>Insecta</taxon>
        <taxon>Pterygota</taxon>
        <taxon>Neoptera</taxon>
        <taxon>Endopterygota</taxon>
        <taxon>Diptera</taxon>
        <taxon>Brachycera</taxon>
        <taxon>Muscomorpha</taxon>
        <taxon>Muscoidea</taxon>
        <taxon>Muscidae</taxon>
        <taxon>Stomoxys</taxon>
    </lineage>
</organism>
<feature type="compositionally biased region" description="Polar residues" evidence="1">
    <location>
        <begin position="125"/>
        <end position="159"/>
    </location>
</feature>
<reference evidence="2" key="1">
    <citation type="submission" date="2020-05" db="UniProtKB">
        <authorList>
            <consortium name="EnsemblMetazoa"/>
        </authorList>
    </citation>
    <scope>IDENTIFICATION</scope>
    <source>
        <strain evidence="2">USDA</strain>
    </source>
</reference>
<evidence type="ECO:0000313" key="2">
    <source>
        <dbReference type="EnsemblMetazoa" id="SCAU002960-PA"/>
    </source>
</evidence>
<feature type="compositionally biased region" description="Low complexity" evidence="1">
    <location>
        <begin position="23"/>
        <end position="43"/>
    </location>
</feature>
<dbReference type="STRING" id="35570.A0A1I8NXP9"/>
<proteinExistence type="predicted"/>
<feature type="compositionally biased region" description="Low complexity" evidence="1">
    <location>
        <begin position="114"/>
        <end position="124"/>
    </location>
</feature>
<dbReference type="OrthoDB" id="7917527at2759"/>
<name>A0A1I8NXP9_STOCA</name>
<dbReference type="VEuPathDB" id="VectorBase:SCAU002960"/>
<dbReference type="EnsemblMetazoa" id="SCAU002960-RA">
    <property type="protein sequence ID" value="SCAU002960-PA"/>
    <property type="gene ID" value="SCAU002960"/>
</dbReference>
<keyword evidence="3" id="KW-1185">Reference proteome</keyword>
<accession>A0A1I8NXP9</accession>
<gene>
    <name evidence="2" type="primary">106086454</name>
</gene>
<dbReference type="KEGG" id="scac:106086454"/>